<evidence type="ECO:0008006" key="3">
    <source>
        <dbReference type="Google" id="ProtNLM"/>
    </source>
</evidence>
<dbReference type="Proteomes" id="UP000077315">
    <property type="component" value="Unassembled WGS sequence"/>
</dbReference>
<dbReference type="InParanoid" id="A0A162UFQ0"/>
<dbReference type="EMBL" id="KV440978">
    <property type="protein sequence ID" value="OAD74803.1"/>
    <property type="molecule type" value="Genomic_DNA"/>
</dbReference>
<dbReference type="RefSeq" id="XP_018292843.1">
    <property type="nucleotide sequence ID" value="XM_018435572.1"/>
</dbReference>
<sequence>MKTVWGMSKGNIACIINGFSVILLDKFKYGFDFDTQQFSAENCKKIAEAIYKKSWVYKHIVGFVDGTMQKIHIYCLKYQAIVIPDDITSSLLGPFTWSTHNIRMFDKSRTLDHLILHLSTLTPERNSGLHYIIYGNQAYRKSPYVYRPFTVYEIKEHLFLMSCHQQKLFLQAVVEEASTCQKKPLAFPCASVIFLEKKEKQSADEKYGETLFIDEKRDDLLLLFAM</sequence>
<proteinExistence type="predicted"/>
<gene>
    <name evidence="1" type="ORF">PHYBLDRAFT_167147</name>
</gene>
<dbReference type="STRING" id="763407.A0A162UFQ0"/>
<accession>A0A162UFQ0</accession>
<evidence type="ECO:0000313" key="1">
    <source>
        <dbReference type="EMBL" id="OAD74803.1"/>
    </source>
</evidence>
<dbReference type="AlphaFoldDB" id="A0A162UFQ0"/>
<protein>
    <recommendedName>
        <fullName evidence="3">DDE Tnp4 domain-containing protein</fullName>
    </recommendedName>
</protein>
<organism evidence="1 2">
    <name type="scientific">Phycomyces blakesleeanus (strain ATCC 8743b / DSM 1359 / FGSC 10004 / NBRC 33097 / NRRL 1555)</name>
    <dbReference type="NCBI Taxonomy" id="763407"/>
    <lineage>
        <taxon>Eukaryota</taxon>
        <taxon>Fungi</taxon>
        <taxon>Fungi incertae sedis</taxon>
        <taxon>Mucoromycota</taxon>
        <taxon>Mucoromycotina</taxon>
        <taxon>Mucoromycetes</taxon>
        <taxon>Mucorales</taxon>
        <taxon>Phycomycetaceae</taxon>
        <taxon>Phycomyces</taxon>
    </lineage>
</organism>
<dbReference type="GeneID" id="28996478"/>
<reference evidence="2" key="1">
    <citation type="submission" date="2015-06" db="EMBL/GenBank/DDBJ databases">
        <title>Expansion of signal transduction pathways in fungi by whole-genome duplication.</title>
        <authorList>
            <consortium name="DOE Joint Genome Institute"/>
            <person name="Corrochano L.M."/>
            <person name="Kuo A."/>
            <person name="Marcet-Houben M."/>
            <person name="Polaino S."/>
            <person name="Salamov A."/>
            <person name="Villalobos J.M."/>
            <person name="Alvarez M.I."/>
            <person name="Avalos J."/>
            <person name="Benito E.P."/>
            <person name="Benoit I."/>
            <person name="Burger G."/>
            <person name="Camino L.P."/>
            <person name="Canovas D."/>
            <person name="Cerda-Olmedo E."/>
            <person name="Cheng J.-F."/>
            <person name="Dominguez A."/>
            <person name="Elias M."/>
            <person name="Eslava A.P."/>
            <person name="Glaser F."/>
            <person name="Grimwood J."/>
            <person name="Gutierrez G."/>
            <person name="Heitman J."/>
            <person name="Henrissat B."/>
            <person name="Iturriaga E.A."/>
            <person name="Lang B.F."/>
            <person name="Lavin J.L."/>
            <person name="Lee S."/>
            <person name="Li W."/>
            <person name="Lindquist E."/>
            <person name="Lopez-Garcia S."/>
            <person name="Luque E.M."/>
            <person name="Marcos A.T."/>
            <person name="Martin J."/>
            <person name="McCluskey K."/>
            <person name="Medina H.R."/>
            <person name="Miralles-Duran A."/>
            <person name="Miyazaki A."/>
            <person name="Munoz-Torres E."/>
            <person name="Oguiza J.A."/>
            <person name="Ohm R."/>
            <person name="Olmedo M."/>
            <person name="Orejas M."/>
            <person name="Ortiz-Castellanos L."/>
            <person name="Pisabarro A.G."/>
            <person name="Rodriguez-Romero J."/>
            <person name="Ruiz-Herrera J."/>
            <person name="Ruiz-Vazquez R."/>
            <person name="Sanz C."/>
            <person name="Schackwitz W."/>
            <person name="Schmutz J."/>
            <person name="Shahriari M."/>
            <person name="Shelest E."/>
            <person name="Silva-Franco F."/>
            <person name="Soanes D."/>
            <person name="Syed K."/>
            <person name="Tagua V.G."/>
            <person name="Talbot N.J."/>
            <person name="Thon M."/>
            <person name="De vries R.P."/>
            <person name="Wiebenga A."/>
            <person name="Yadav J.S."/>
            <person name="Braun E.L."/>
            <person name="Baker S."/>
            <person name="Garre V."/>
            <person name="Horwitz B."/>
            <person name="Torres-Martinez S."/>
            <person name="Idnurm A."/>
            <person name="Herrera-Estrella A."/>
            <person name="Gabaldon T."/>
            <person name="Grigoriev I.V."/>
        </authorList>
    </citation>
    <scope>NUCLEOTIDE SEQUENCE [LARGE SCALE GENOMIC DNA]</scope>
    <source>
        <strain evidence="2">NRRL 1555(-)</strain>
    </source>
</reference>
<dbReference type="VEuPathDB" id="FungiDB:PHYBLDRAFT_167147"/>
<name>A0A162UFQ0_PHYB8</name>
<keyword evidence="2" id="KW-1185">Reference proteome</keyword>
<evidence type="ECO:0000313" key="2">
    <source>
        <dbReference type="Proteomes" id="UP000077315"/>
    </source>
</evidence>